<keyword evidence="4" id="KW-1003">Cell membrane</keyword>
<dbReference type="Proteomes" id="UP000077037">
    <property type="component" value="Unassembled WGS sequence"/>
</dbReference>
<feature type="transmembrane region" description="Helical" evidence="8">
    <location>
        <begin position="626"/>
        <end position="648"/>
    </location>
</feature>
<evidence type="ECO:0000256" key="3">
    <source>
        <dbReference type="ARBA" id="ARBA00022448"/>
    </source>
</evidence>
<dbReference type="EMBL" id="FKBS01000008">
    <property type="protein sequence ID" value="SAH99149.1"/>
    <property type="molecule type" value="Genomic_DNA"/>
</dbReference>
<feature type="transmembrane region" description="Helical" evidence="8">
    <location>
        <begin position="272"/>
        <end position="294"/>
    </location>
</feature>
<feature type="transmembrane region" description="Helical" evidence="8">
    <location>
        <begin position="510"/>
        <end position="530"/>
    </location>
</feature>
<dbReference type="Pfam" id="PF01032">
    <property type="entry name" value="FecCD"/>
    <property type="match status" value="2"/>
</dbReference>
<dbReference type="OrthoDB" id="9811721at2"/>
<protein>
    <submittedName>
        <fullName evidence="9">Iron-hydroxamate transporter permease subunit</fullName>
    </submittedName>
</protein>
<organism evidence="9 10">
    <name type="scientific">Bordetella ansorpii</name>
    <dbReference type="NCBI Taxonomy" id="288768"/>
    <lineage>
        <taxon>Bacteria</taxon>
        <taxon>Pseudomonadati</taxon>
        <taxon>Pseudomonadota</taxon>
        <taxon>Betaproteobacteria</taxon>
        <taxon>Burkholderiales</taxon>
        <taxon>Alcaligenaceae</taxon>
        <taxon>Bordetella</taxon>
    </lineage>
</organism>
<dbReference type="InterPro" id="IPR037294">
    <property type="entry name" value="ABC_BtuC-like"/>
</dbReference>
<dbReference type="GO" id="GO:0005886">
    <property type="term" value="C:plasma membrane"/>
    <property type="evidence" value="ECO:0007669"/>
    <property type="project" value="UniProtKB-SubCell"/>
</dbReference>
<keyword evidence="3" id="KW-0813">Transport</keyword>
<proteinExistence type="inferred from homology"/>
<feature type="transmembrane region" description="Helical" evidence="8">
    <location>
        <begin position="472"/>
        <end position="490"/>
    </location>
</feature>
<evidence type="ECO:0000256" key="4">
    <source>
        <dbReference type="ARBA" id="ARBA00022475"/>
    </source>
</evidence>
<comment type="subcellular location">
    <subcellularLocation>
        <location evidence="1">Cell membrane</location>
        <topology evidence="1">Multi-pass membrane protein</topology>
    </subcellularLocation>
</comment>
<dbReference type="RefSeq" id="WP_066408661.1">
    <property type="nucleotide sequence ID" value="NZ_FKBS01000008.1"/>
</dbReference>
<keyword evidence="6 8" id="KW-1133">Transmembrane helix</keyword>
<keyword evidence="5 8" id="KW-0812">Transmembrane</keyword>
<dbReference type="GO" id="GO:0022857">
    <property type="term" value="F:transmembrane transporter activity"/>
    <property type="evidence" value="ECO:0007669"/>
    <property type="project" value="InterPro"/>
</dbReference>
<reference evidence="9 10" key="1">
    <citation type="submission" date="2016-03" db="EMBL/GenBank/DDBJ databases">
        <authorList>
            <consortium name="Pathogen Informatics"/>
        </authorList>
    </citation>
    <scope>NUCLEOTIDE SEQUENCE [LARGE SCALE GENOMIC DNA]</scope>
    <source>
        <strain evidence="9 10">NCTC13364</strain>
    </source>
</reference>
<dbReference type="PANTHER" id="PTHR30472">
    <property type="entry name" value="FERRIC ENTEROBACTIN TRANSPORT SYSTEM PERMEASE PROTEIN"/>
    <property type="match status" value="1"/>
</dbReference>
<evidence type="ECO:0000256" key="5">
    <source>
        <dbReference type="ARBA" id="ARBA00022692"/>
    </source>
</evidence>
<evidence type="ECO:0000256" key="7">
    <source>
        <dbReference type="ARBA" id="ARBA00023136"/>
    </source>
</evidence>
<feature type="transmembrane region" description="Helical" evidence="8">
    <location>
        <begin position="561"/>
        <end position="587"/>
    </location>
</feature>
<feature type="transmembrane region" description="Helical" evidence="8">
    <location>
        <begin position="190"/>
        <end position="209"/>
    </location>
</feature>
<evidence type="ECO:0000256" key="8">
    <source>
        <dbReference type="SAM" id="Phobius"/>
    </source>
</evidence>
<feature type="transmembrane region" description="Helical" evidence="8">
    <location>
        <begin position="344"/>
        <end position="366"/>
    </location>
</feature>
<feature type="transmembrane region" description="Helical" evidence="8">
    <location>
        <begin position="417"/>
        <end position="435"/>
    </location>
</feature>
<dbReference type="InterPro" id="IPR000522">
    <property type="entry name" value="ABC_transptr_permease_BtuC"/>
</dbReference>
<dbReference type="SUPFAM" id="SSF81345">
    <property type="entry name" value="ABC transporter involved in vitamin B12 uptake, BtuC"/>
    <property type="match status" value="2"/>
</dbReference>
<keyword evidence="7 8" id="KW-0472">Membrane</keyword>
<feature type="transmembrane region" description="Helical" evidence="8">
    <location>
        <begin position="140"/>
        <end position="165"/>
    </location>
</feature>
<dbReference type="GO" id="GO:0033214">
    <property type="term" value="P:siderophore-iron import into cell"/>
    <property type="evidence" value="ECO:0007669"/>
    <property type="project" value="TreeGrafter"/>
</dbReference>
<dbReference type="PANTHER" id="PTHR30472:SF37">
    <property type="entry name" value="FE(3+) DICITRATE TRANSPORT SYSTEM PERMEASE PROTEIN FECD-RELATED"/>
    <property type="match status" value="1"/>
</dbReference>
<gene>
    <name evidence="9" type="primary">fhuB</name>
    <name evidence="9" type="ORF">SAMEA1982600_00824</name>
</gene>
<evidence type="ECO:0000256" key="2">
    <source>
        <dbReference type="ARBA" id="ARBA00007935"/>
    </source>
</evidence>
<feature type="transmembrane region" description="Helical" evidence="8">
    <location>
        <begin position="115"/>
        <end position="133"/>
    </location>
</feature>
<feature type="transmembrane region" description="Helical" evidence="8">
    <location>
        <begin position="86"/>
        <end position="109"/>
    </location>
</feature>
<feature type="transmembrane region" description="Helical" evidence="8">
    <location>
        <begin position="441"/>
        <end position="460"/>
    </location>
</feature>
<name>A0A157LRY9_9BORD</name>
<dbReference type="NCBIfam" id="NF007866">
    <property type="entry name" value="PRK10577.1-2"/>
    <property type="match status" value="1"/>
</dbReference>
<feature type="transmembrane region" description="Helical" evidence="8">
    <location>
        <begin position="50"/>
        <end position="74"/>
    </location>
</feature>
<accession>A0A157LRY9</accession>
<evidence type="ECO:0000313" key="10">
    <source>
        <dbReference type="Proteomes" id="UP000077037"/>
    </source>
</evidence>
<feature type="transmembrane region" description="Helical" evidence="8">
    <location>
        <begin position="386"/>
        <end position="405"/>
    </location>
</feature>
<evidence type="ECO:0000256" key="1">
    <source>
        <dbReference type="ARBA" id="ARBA00004651"/>
    </source>
</evidence>
<evidence type="ECO:0000256" key="6">
    <source>
        <dbReference type="ARBA" id="ARBA00022989"/>
    </source>
</evidence>
<feature type="transmembrane region" description="Helical" evidence="8">
    <location>
        <begin position="599"/>
        <end position="620"/>
    </location>
</feature>
<dbReference type="CDD" id="cd06550">
    <property type="entry name" value="TM_ABC_iron-siderophores_like"/>
    <property type="match status" value="1"/>
</dbReference>
<comment type="similarity">
    <text evidence="2">Belongs to the binding-protein-dependent transport system permease family. FecCD subfamily.</text>
</comment>
<dbReference type="AlphaFoldDB" id="A0A157LRY9"/>
<sequence length="652" mass="67396">MSRHEGWRTLLIALALALLMGGVGLYNLTAVLPTDGAAHAQQETRTLMVYYSLLPRLAVTVLAGGALGLAGALLQRLLRNPLAEPSTLGVSAGAYLALAIVTLFAPGLAARAPEAVTFAGALLALAAVLVLSWRKRLSPVTVILSGLIVSLYCAAVSSVLALFYYDYLAGQILWGAGFLDQQDWRVANYLWPRVLVAVVAATLLLRPLAVMALGDENARSLGLPLAAFRFLTLAVAAALAALATSAVGIIGFIGLAAPTLARAGGVRTSGAMLFWSGLMGALLLGAADQLVQAMPVTFRVFPTGAITGLLGAPLLFLLIRRLKLLAPQSDTAHGARRLTHPGRVLVGLTLLAALAAWAALGIARGAEGWTLSAFVPSELLAWRAPRALAAFSGGAMLALAGAIMQRTTGNPLASPEVLGVSSGAILGVICATLGLDEVTRPIQIAAGGVGAFMVLALMRLLSRQPGFNGERLLLIGIALGSVSSFITAVLMVSQDPQLNQLLAWLSGSTYAVSVTEASLAAGLLALGLLCVPAMRRWLELLPLGAVQAQALGLRLQASRNMLFLLASVLTAGATMLVGPLSFAGLMGPHLARLAGFQRAGSHLLASALIGGLILLTADWIGRNILFPFQVPAGLLAALVGGPFLLYLLGRRA</sequence>
<feature type="transmembrane region" description="Helical" evidence="8">
    <location>
        <begin position="300"/>
        <end position="319"/>
    </location>
</feature>
<dbReference type="Gene3D" id="1.10.3470.10">
    <property type="entry name" value="ABC transporter involved in vitamin B12 uptake, BtuC"/>
    <property type="match status" value="2"/>
</dbReference>
<evidence type="ECO:0000313" key="9">
    <source>
        <dbReference type="EMBL" id="SAH99149.1"/>
    </source>
</evidence>